<feature type="domain" description="G-protein coupled receptors family 1 profile" evidence="14">
    <location>
        <begin position="40"/>
        <end position="300"/>
    </location>
</feature>
<dbReference type="AlphaFoldDB" id="A0A9N9TXR6"/>
<feature type="transmembrane region" description="Helical" evidence="13">
    <location>
        <begin position="192"/>
        <end position="215"/>
    </location>
</feature>
<evidence type="ECO:0000256" key="6">
    <source>
        <dbReference type="ARBA" id="ARBA00023040"/>
    </source>
</evidence>
<dbReference type="EMBL" id="OU900099">
    <property type="protein sequence ID" value="CAG9862663.1"/>
    <property type="molecule type" value="Genomic_DNA"/>
</dbReference>
<evidence type="ECO:0000256" key="8">
    <source>
        <dbReference type="ARBA" id="ARBA00023157"/>
    </source>
</evidence>
<sequence length="379" mass="42174">MEEAPEECSEALFGPERDPLYIVAPLTAVYLLIFIAGSIGNTATCLVIAANKSMRTATNYYLFSLAVSDQLLLIAGLPAELYTFWRRRPYVFGGAFCFARGLLSEASGNSSVLVIGAFTAERYLAVCWPFLAHALSDPPRAVRLIAGVWVASAALAVPQAWPLRVELVAGTCRLCVVSNDSYVEPMFEMSSVVLFVVPMAVITVLYVLIGFRLKSSKGWRGMSSSARMRRRSSWKVVRMLVAVVVAFFICWAPFHLQRLTSIYQKPTEETKEAHMKFYAILTYISGIFYYLSATVNPILYNIMSAKFREAFKETFSCCWSKENRVQSYSTASKSTRKCPDSNDSYTQENYSMQSIMLSVHKNSPDSTATATLNGALSKK</sequence>
<keyword evidence="4 12" id="KW-0812">Transmembrane</keyword>
<dbReference type="OrthoDB" id="5950040at2759"/>
<evidence type="ECO:0000313" key="15">
    <source>
        <dbReference type="EMBL" id="CAG9862663.1"/>
    </source>
</evidence>
<evidence type="ECO:0000256" key="7">
    <source>
        <dbReference type="ARBA" id="ARBA00023136"/>
    </source>
</evidence>
<evidence type="ECO:0000256" key="5">
    <source>
        <dbReference type="ARBA" id="ARBA00022989"/>
    </source>
</evidence>
<keyword evidence="9 12" id="KW-0675">Receptor</keyword>
<evidence type="ECO:0000313" key="16">
    <source>
        <dbReference type="Proteomes" id="UP001153712"/>
    </source>
</evidence>
<keyword evidence="3" id="KW-1003">Cell membrane</keyword>
<keyword evidence="10" id="KW-0325">Glycoprotein</keyword>
<dbReference type="Pfam" id="PF00001">
    <property type="entry name" value="7tm_1"/>
    <property type="match status" value="1"/>
</dbReference>
<evidence type="ECO:0000256" key="12">
    <source>
        <dbReference type="RuleBase" id="RU000688"/>
    </source>
</evidence>
<dbReference type="GO" id="GO:0005886">
    <property type="term" value="C:plasma membrane"/>
    <property type="evidence" value="ECO:0007669"/>
    <property type="project" value="UniProtKB-SubCell"/>
</dbReference>
<accession>A0A9N9TXR6</accession>
<comment type="similarity">
    <text evidence="2 12">Belongs to the G-protein coupled receptor 1 family.</text>
</comment>
<feature type="transmembrane region" description="Helical" evidence="13">
    <location>
        <begin position="60"/>
        <end position="79"/>
    </location>
</feature>
<comment type="subcellular location">
    <subcellularLocation>
        <location evidence="1">Cell membrane</location>
        <topology evidence="1">Multi-pass membrane protein</topology>
    </subcellularLocation>
</comment>
<dbReference type="Gene3D" id="1.20.1070.10">
    <property type="entry name" value="Rhodopsin 7-helix transmembrane proteins"/>
    <property type="match status" value="1"/>
</dbReference>
<dbReference type="PRINTS" id="PR01565">
    <property type="entry name" value="NEUROMEDINUR"/>
</dbReference>
<dbReference type="PANTHER" id="PTHR24243:SF208">
    <property type="entry name" value="PYROKININ-1 RECEPTOR"/>
    <property type="match status" value="1"/>
</dbReference>
<organism evidence="15 16">
    <name type="scientific">Phyllotreta striolata</name>
    <name type="common">Striped flea beetle</name>
    <name type="synonym">Crioceris striolata</name>
    <dbReference type="NCBI Taxonomy" id="444603"/>
    <lineage>
        <taxon>Eukaryota</taxon>
        <taxon>Metazoa</taxon>
        <taxon>Ecdysozoa</taxon>
        <taxon>Arthropoda</taxon>
        <taxon>Hexapoda</taxon>
        <taxon>Insecta</taxon>
        <taxon>Pterygota</taxon>
        <taxon>Neoptera</taxon>
        <taxon>Endopterygota</taxon>
        <taxon>Coleoptera</taxon>
        <taxon>Polyphaga</taxon>
        <taxon>Cucujiformia</taxon>
        <taxon>Chrysomeloidea</taxon>
        <taxon>Chrysomelidae</taxon>
        <taxon>Galerucinae</taxon>
        <taxon>Alticini</taxon>
        <taxon>Phyllotreta</taxon>
    </lineage>
</organism>
<evidence type="ECO:0000256" key="13">
    <source>
        <dbReference type="SAM" id="Phobius"/>
    </source>
</evidence>
<dbReference type="PANTHER" id="PTHR24243">
    <property type="entry name" value="G-PROTEIN COUPLED RECEPTOR"/>
    <property type="match status" value="1"/>
</dbReference>
<keyword evidence="8" id="KW-1015">Disulfide bond</keyword>
<keyword evidence="6 12" id="KW-0297">G-protein coupled receptor</keyword>
<keyword evidence="16" id="KW-1185">Reference proteome</keyword>
<evidence type="ECO:0000256" key="1">
    <source>
        <dbReference type="ARBA" id="ARBA00004651"/>
    </source>
</evidence>
<keyword evidence="7 13" id="KW-0472">Membrane</keyword>
<dbReference type="InterPro" id="IPR000276">
    <property type="entry name" value="GPCR_Rhodpsn"/>
</dbReference>
<proteinExistence type="inferred from homology"/>
<evidence type="ECO:0000256" key="3">
    <source>
        <dbReference type="ARBA" id="ARBA00022475"/>
    </source>
</evidence>
<evidence type="ECO:0000256" key="4">
    <source>
        <dbReference type="ARBA" id="ARBA00022692"/>
    </source>
</evidence>
<dbReference type="SMART" id="SM01381">
    <property type="entry name" value="7TM_GPCR_Srsx"/>
    <property type="match status" value="1"/>
</dbReference>
<dbReference type="SUPFAM" id="SSF81321">
    <property type="entry name" value="Family A G protein-coupled receptor-like"/>
    <property type="match status" value="1"/>
</dbReference>
<evidence type="ECO:0000259" key="14">
    <source>
        <dbReference type="PROSITE" id="PS50262"/>
    </source>
</evidence>
<evidence type="ECO:0000256" key="2">
    <source>
        <dbReference type="ARBA" id="ARBA00010663"/>
    </source>
</evidence>
<dbReference type="InterPro" id="IPR017452">
    <property type="entry name" value="GPCR_Rhodpsn_7TM"/>
</dbReference>
<feature type="transmembrane region" description="Helical" evidence="13">
    <location>
        <begin position="20"/>
        <end position="48"/>
    </location>
</feature>
<evidence type="ECO:0000256" key="9">
    <source>
        <dbReference type="ARBA" id="ARBA00023170"/>
    </source>
</evidence>
<dbReference type="GO" id="GO:0001607">
    <property type="term" value="F:neuromedin U receptor activity"/>
    <property type="evidence" value="ECO:0007669"/>
    <property type="project" value="InterPro"/>
</dbReference>
<evidence type="ECO:0000256" key="10">
    <source>
        <dbReference type="ARBA" id="ARBA00023180"/>
    </source>
</evidence>
<reference evidence="15" key="1">
    <citation type="submission" date="2022-01" db="EMBL/GenBank/DDBJ databases">
        <authorList>
            <person name="King R."/>
        </authorList>
    </citation>
    <scope>NUCLEOTIDE SEQUENCE</scope>
</reference>
<dbReference type="PROSITE" id="PS00237">
    <property type="entry name" value="G_PROTEIN_RECEP_F1_1"/>
    <property type="match status" value="1"/>
</dbReference>
<gene>
    <name evidence="15" type="ORF">PHYEVI_LOCUS8970</name>
</gene>
<dbReference type="Proteomes" id="UP001153712">
    <property type="component" value="Chromosome 6"/>
</dbReference>
<name>A0A9N9TXR6_PHYSR</name>
<keyword evidence="11 12" id="KW-0807">Transducer</keyword>
<dbReference type="InterPro" id="IPR005390">
    <property type="entry name" value="NeuromedU_rcpt"/>
</dbReference>
<feature type="transmembrane region" description="Helical" evidence="13">
    <location>
        <begin position="236"/>
        <end position="257"/>
    </location>
</feature>
<protein>
    <recommendedName>
        <fullName evidence="14">G-protein coupled receptors family 1 profile domain-containing protein</fullName>
    </recommendedName>
</protein>
<feature type="transmembrane region" description="Helical" evidence="13">
    <location>
        <begin position="277"/>
        <end position="299"/>
    </location>
</feature>
<keyword evidence="5 13" id="KW-1133">Transmembrane helix</keyword>
<evidence type="ECO:0000256" key="11">
    <source>
        <dbReference type="ARBA" id="ARBA00023224"/>
    </source>
</evidence>
<dbReference type="PRINTS" id="PR00237">
    <property type="entry name" value="GPCRRHODOPSN"/>
</dbReference>
<dbReference type="PROSITE" id="PS50262">
    <property type="entry name" value="G_PROTEIN_RECEP_F1_2"/>
    <property type="match status" value="1"/>
</dbReference>